<evidence type="ECO:0000256" key="1">
    <source>
        <dbReference type="SAM" id="SignalP"/>
    </source>
</evidence>
<dbReference type="InterPro" id="IPR009003">
    <property type="entry name" value="Peptidase_S1_PA"/>
</dbReference>
<dbReference type="GO" id="GO:0016787">
    <property type="term" value="F:hydrolase activity"/>
    <property type="evidence" value="ECO:0007669"/>
    <property type="project" value="UniProtKB-KW"/>
</dbReference>
<accession>A0ABV6A146</accession>
<dbReference type="EMBL" id="JBHLZU010000018">
    <property type="protein sequence ID" value="MFB9906864.1"/>
    <property type="molecule type" value="Genomic_DNA"/>
</dbReference>
<protein>
    <submittedName>
        <fullName evidence="2">Trypsin-like serine peptidase</fullName>
        <ecNumber evidence="2">3.4.21.-</ecNumber>
    </submittedName>
</protein>
<dbReference type="Pfam" id="PF13365">
    <property type="entry name" value="Trypsin_2"/>
    <property type="match status" value="1"/>
</dbReference>
<feature type="chain" id="PRO_5045297000" evidence="1">
    <location>
        <begin position="23"/>
        <end position="392"/>
    </location>
</feature>
<dbReference type="SUPFAM" id="SSF50494">
    <property type="entry name" value="Trypsin-like serine proteases"/>
    <property type="match status" value="1"/>
</dbReference>
<feature type="signal peptide" evidence="1">
    <location>
        <begin position="1"/>
        <end position="22"/>
    </location>
</feature>
<organism evidence="2 3">
    <name type="scientific">Allokutzneria oryzae</name>
    <dbReference type="NCBI Taxonomy" id="1378989"/>
    <lineage>
        <taxon>Bacteria</taxon>
        <taxon>Bacillati</taxon>
        <taxon>Actinomycetota</taxon>
        <taxon>Actinomycetes</taxon>
        <taxon>Pseudonocardiales</taxon>
        <taxon>Pseudonocardiaceae</taxon>
        <taxon>Allokutzneria</taxon>
    </lineage>
</organism>
<evidence type="ECO:0000313" key="2">
    <source>
        <dbReference type="EMBL" id="MFB9906864.1"/>
    </source>
</evidence>
<keyword evidence="3" id="KW-1185">Reference proteome</keyword>
<reference evidence="2 3" key="1">
    <citation type="submission" date="2024-09" db="EMBL/GenBank/DDBJ databases">
        <authorList>
            <person name="Sun Q."/>
            <person name="Mori K."/>
        </authorList>
    </citation>
    <scope>NUCLEOTIDE SEQUENCE [LARGE SCALE GENOMIC DNA]</scope>
    <source>
        <strain evidence="2 3">TBRC 7907</strain>
    </source>
</reference>
<dbReference type="PANTHER" id="PTHR36234">
    <property type="entry name" value="LYSYL ENDOPEPTIDASE"/>
    <property type="match status" value="1"/>
</dbReference>
<keyword evidence="2" id="KW-0378">Hydrolase</keyword>
<keyword evidence="1" id="KW-0732">Signal</keyword>
<dbReference type="Proteomes" id="UP001589693">
    <property type="component" value="Unassembled WGS sequence"/>
</dbReference>
<dbReference type="RefSeq" id="WP_377855855.1">
    <property type="nucleotide sequence ID" value="NZ_JBHLZU010000018.1"/>
</dbReference>
<dbReference type="Gene3D" id="2.40.10.10">
    <property type="entry name" value="Trypsin-like serine proteases"/>
    <property type="match status" value="2"/>
</dbReference>
<dbReference type="EC" id="3.4.21.-" evidence="2"/>
<dbReference type="InterPro" id="IPR043504">
    <property type="entry name" value="Peptidase_S1_PA_chymotrypsin"/>
</dbReference>
<name>A0ABV6A146_9PSEU</name>
<evidence type="ECO:0000313" key="3">
    <source>
        <dbReference type="Proteomes" id="UP001589693"/>
    </source>
</evidence>
<sequence>MHAFGKLIVAATLALPAFVVSGDTLGAATNAAGQPTEQTAQQVGTEEATAATVTAANPSTVIGRAASWYVKVHVTGMNLASTDVLTVADPKGTELYRYSGNPAKERAAGDSPATPSDTGFWAMSVTGDTAVVTLRAKDGGAPSALSSARIDKITRGFTDAEFTARTDAQTRSICGTNDYKDAVCYKTSNPTEFAKTAPVAKLLRNGSSLCTGWRVGANNRMLTNNHCFSSNPQQIEVWFNYQCETCGGTTSGTVTKVLASEVLSTDYGLDYTLFSVTDFAKVQPFGSLELDPRVPDVGEQMYVVGHPAGKIKKVSLKDDQSPSGNCQVGSVKVDGRVKESDIGYKCDTEGGSSGSPVLSAKTHKVISLHHYGGCPNQGVRIDLVHEKIKSQL</sequence>
<proteinExistence type="predicted"/>
<comment type="caution">
    <text evidence="2">The sequence shown here is derived from an EMBL/GenBank/DDBJ whole genome shotgun (WGS) entry which is preliminary data.</text>
</comment>
<gene>
    <name evidence="2" type="ORF">ACFFQA_23255</name>
</gene>
<dbReference type="PANTHER" id="PTHR36234:SF5">
    <property type="entry name" value="LYSYL ENDOPEPTIDASE"/>
    <property type="match status" value="1"/>
</dbReference>